<accession>A0A212S715</accession>
<reference evidence="2" key="1">
    <citation type="submission" date="2017-06" db="EMBL/GenBank/DDBJ databases">
        <authorList>
            <person name="Varghese N."/>
            <person name="Submissions S."/>
        </authorList>
    </citation>
    <scope>NUCLEOTIDE SEQUENCE [LARGE SCALE GENOMIC DNA]</scope>
    <source>
        <strain evidence="2">DSM 137</strain>
    </source>
</reference>
<proteinExistence type="predicted"/>
<name>A0A212S715_RHOAC</name>
<keyword evidence="2" id="KW-1185">Reference proteome</keyword>
<sequence>MVFKLGTAASKNRRRLKGQNQLPKIINGVKFRNGIAHSSLWSRLFAPVPGSPRG</sequence>
<gene>
    <name evidence="1" type="ORF">SAMN06265338_11463</name>
</gene>
<evidence type="ECO:0000313" key="1">
    <source>
        <dbReference type="EMBL" id="SNB81098.1"/>
    </source>
</evidence>
<dbReference type="EMBL" id="FYDG01000014">
    <property type="protein sequence ID" value="SNB81098.1"/>
    <property type="molecule type" value="Genomic_DNA"/>
</dbReference>
<dbReference type="Proteomes" id="UP000198418">
    <property type="component" value="Unassembled WGS sequence"/>
</dbReference>
<organism evidence="1 2">
    <name type="scientific">Rhodoblastus acidophilus</name>
    <name type="common">Rhodopseudomonas acidophila</name>
    <dbReference type="NCBI Taxonomy" id="1074"/>
    <lineage>
        <taxon>Bacteria</taxon>
        <taxon>Pseudomonadati</taxon>
        <taxon>Pseudomonadota</taxon>
        <taxon>Alphaproteobacteria</taxon>
        <taxon>Hyphomicrobiales</taxon>
        <taxon>Rhodoblastaceae</taxon>
        <taxon>Rhodoblastus</taxon>
    </lineage>
</organism>
<protein>
    <submittedName>
        <fullName evidence="1">Uncharacterized protein</fullName>
    </submittedName>
</protein>
<dbReference type="AlphaFoldDB" id="A0A212S715"/>
<evidence type="ECO:0000313" key="2">
    <source>
        <dbReference type="Proteomes" id="UP000198418"/>
    </source>
</evidence>